<reference evidence="4" key="1">
    <citation type="journal article" date="2019" name="Int. J. Syst. Evol. Microbiol.">
        <title>The Global Catalogue of Microorganisms (GCM) 10K type strain sequencing project: providing services to taxonomists for standard genome sequencing and annotation.</title>
        <authorList>
            <consortium name="The Broad Institute Genomics Platform"/>
            <consortium name="The Broad Institute Genome Sequencing Center for Infectious Disease"/>
            <person name="Wu L."/>
            <person name="Ma J."/>
        </authorList>
    </citation>
    <scope>NUCLEOTIDE SEQUENCE [LARGE SCALE GENOMIC DNA]</scope>
    <source>
        <strain evidence="4">JCM 15481</strain>
    </source>
</reference>
<feature type="compositionally biased region" description="Low complexity" evidence="1">
    <location>
        <begin position="127"/>
        <end position="136"/>
    </location>
</feature>
<evidence type="ECO:0000313" key="3">
    <source>
        <dbReference type="EMBL" id="GAA2137849.1"/>
    </source>
</evidence>
<dbReference type="Proteomes" id="UP001500443">
    <property type="component" value="Unassembled WGS sequence"/>
</dbReference>
<feature type="transmembrane region" description="Helical" evidence="2">
    <location>
        <begin position="49"/>
        <end position="70"/>
    </location>
</feature>
<protein>
    <submittedName>
        <fullName evidence="3">Uncharacterized protein</fullName>
    </submittedName>
</protein>
<keyword evidence="2" id="KW-0812">Transmembrane</keyword>
<gene>
    <name evidence="3" type="ORF">GCM10009802_47110</name>
</gene>
<evidence type="ECO:0000256" key="1">
    <source>
        <dbReference type="SAM" id="MobiDB-lite"/>
    </source>
</evidence>
<evidence type="ECO:0000313" key="4">
    <source>
        <dbReference type="Proteomes" id="UP001500443"/>
    </source>
</evidence>
<organism evidence="3 4">
    <name type="scientific">Streptomyces synnematoformans</name>
    <dbReference type="NCBI Taxonomy" id="415721"/>
    <lineage>
        <taxon>Bacteria</taxon>
        <taxon>Bacillati</taxon>
        <taxon>Actinomycetota</taxon>
        <taxon>Actinomycetes</taxon>
        <taxon>Kitasatosporales</taxon>
        <taxon>Streptomycetaceae</taxon>
        <taxon>Streptomyces</taxon>
    </lineage>
</organism>
<dbReference type="RefSeq" id="WP_344292003.1">
    <property type="nucleotide sequence ID" value="NZ_BAAAPF010000189.1"/>
</dbReference>
<feature type="transmembrane region" description="Helical" evidence="2">
    <location>
        <begin position="204"/>
        <end position="222"/>
    </location>
</feature>
<feature type="region of interest" description="Disordered" evidence="1">
    <location>
        <begin position="226"/>
        <end position="374"/>
    </location>
</feature>
<comment type="caution">
    <text evidence="3">The sequence shown here is derived from an EMBL/GenBank/DDBJ whole genome shotgun (WGS) entry which is preliminary data.</text>
</comment>
<accession>A0ABP5KV15</accession>
<feature type="region of interest" description="Disordered" evidence="1">
    <location>
        <begin position="167"/>
        <end position="197"/>
    </location>
</feature>
<feature type="compositionally biased region" description="Low complexity" evidence="1">
    <location>
        <begin position="278"/>
        <end position="296"/>
    </location>
</feature>
<feature type="region of interest" description="Disordered" evidence="1">
    <location>
        <begin position="1"/>
        <end position="21"/>
    </location>
</feature>
<proteinExistence type="predicted"/>
<keyword evidence="2" id="KW-1133">Transmembrane helix</keyword>
<feature type="transmembrane region" description="Helical" evidence="2">
    <location>
        <begin position="25"/>
        <end position="43"/>
    </location>
</feature>
<dbReference type="EMBL" id="BAAAPF010000189">
    <property type="protein sequence ID" value="GAA2137849.1"/>
    <property type="molecule type" value="Genomic_DNA"/>
</dbReference>
<keyword evidence="4" id="KW-1185">Reference proteome</keyword>
<feature type="region of interest" description="Disordered" evidence="1">
    <location>
        <begin position="115"/>
        <end position="136"/>
    </location>
</feature>
<evidence type="ECO:0000256" key="2">
    <source>
        <dbReference type="SAM" id="Phobius"/>
    </source>
</evidence>
<keyword evidence="2" id="KW-0472">Membrane</keyword>
<sequence length="374" mass="36778">MEMRSTADRTAADDGEERRRSRIELSGAQVAGGASATMVAAFLASSMGVYGTIIGAGVVSVGATAGGALFQHVFRRTGEQLKDAAVAGPKALHKQTTPLPAPVRNRADDATQLLSTVPPAAGDGTQPLPDAGPAADDATQLLPLARPAADDATQLLPAARPAADDATRLLPTAPPRPDAPAPTGVFGAASTHGTRGRARGWRRLGLVAAGTFVAVMAVVFGIEKLTGGPLSNAWGDDRTGTSFSPGERKSDSPPADDGGAGTTDDTEPGAGETGEPGGSSDSDSDAGTGSDSRPGDGAAGEDADDARQPGGTPTPPQPGDGGDHAPGIGGGTTPAPTPTPTAPETGGDGAESPGTGESPAVPEQDGEAAPEATQ</sequence>
<name>A0ABP5KV15_9ACTN</name>